<accession>A0AAE5CB41</accession>
<gene>
    <name evidence="9" type="ORF">GWO12_03025</name>
</gene>
<dbReference type="SUPFAM" id="SSF88946">
    <property type="entry name" value="Sigma2 domain of RNA polymerase sigma factors"/>
    <property type="match status" value="1"/>
</dbReference>
<evidence type="ECO:0000256" key="5">
    <source>
        <dbReference type="ARBA" id="ARBA00023163"/>
    </source>
</evidence>
<dbReference type="Proteomes" id="UP000702544">
    <property type="component" value="Unassembled WGS sequence"/>
</dbReference>
<organism evidence="9 10">
    <name type="scientific">Candidatus Kutchimonas denitrificans</name>
    <dbReference type="NCBI Taxonomy" id="3056748"/>
    <lineage>
        <taxon>Bacteria</taxon>
        <taxon>Pseudomonadati</taxon>
        <taxon>Gemmatimonadota</taxon>
        <taxon>Gemmatimonadia</taxon>
        <taxon>Candidatus Palauibacterales</taxon>
        <taxon>Candidatus Palauibacteraceae</taxon>
        <taxon>Candidatus Kutchimonas</taxon>
    </lineage>
</organism>
<dbReference type="AlphaFoldDB" id="A0AAE5CB41"/>
<comment type="caution">
    <text evidence="9">The sequence shown here is derived from an EMBL/GenBank/DDBJ whole genome shotgun (WGS) entry which is preliminary data.</text>
</comment>
<feature type="domain" description="RNA polymerase sigma factor 70 region 4 type 2" evidence="8">
    <location>
        <begin position="120"/>
        <end position="172"/>
    </location>
</feature>
<evidence type="ECO:0000259" key="8">
    <source>
        <dbReference type="Pfam" id="PF08281"/>
    </source>
</evidence>
<dbReference type="EMBL" id="JAACAK010000022">
    <property type="protein sequence ID" value="NIR74073.1"/>
    <property type="molecule type" value="Genomic_DNA"/>
</dbReference>
<dbReference type="InterPro" id="IPR014284">
    <property type="entry name" value="RNA_pol_sigma-70_dom"/>
</dbReference>
<dbReference type="InterPro" id="IPR013249">
    <property type="entry name" value="RNA_pol_sigma70_r4_t2"/>
</dbReference>
<protein>
    <recommendedName>
        <fullName evidence="6">RNA polymerase sigma factor</fullName>
    </recommendedName>
</protein>
<evidence type="ECO:0000256" key="1">
    <source>
        <dbReference type="ARBA" id="ARBA00010641"/>
    </source>
</evidence>
<keyword evidence="4 6" id="KW-0238">DNA-binding</keyword>
<proteinExistence type="inferred from homology"/>
<dbReference type="InterPro" id="IPR013324">
    <property type="entry name" value="RNA_pol_sigma_r3/r4-like"/>
</dbReference>
<evidence type="ECO:0000259" key="7">
    <source>
        <dbReference type="Pfam" id="PF04542"/>
    </source>
</evidence>
<dbReference type="GO" id="GO:0003677">
    <property type="term" value="F:DNA binding"/>
    <property type="evidence" value="ECO:0007669"/>
    <property type="project" value="UniProtKB-KW"/>
</dbReference>
<keyword evidence="5 6" id="KW-0804">Transcription</keyword>
<dbReference type="Pfam" id="PF04542">
    <property type="entry name" value="Sigma70_r2"/>
    <property type="match status" value="1"/>
</dbReference>
<dbReference type="NCBIfam" id="TIGR02937">
    <property type="entry name" value="sigma70-ECF"/>
    <property type="match status" value="1"/>
</dbReference>
<evidence type="ECO:0000313" key="9">
    <source>
        <dbReference type="EMBL" id="NIR74073.1"/>
    </source>
</evidence>
<evidence type="ECO:0000313" key="10">
    <source>
        <dbReference type="Proteomes" id="UP000702544"/>
    </source>
</evidence>
<reference evidence="9 10" key="1">
    <citation type="submission" date="2020-01" db="EMBL/GenBank/DDBJ databases">
        <title>Genomes assembled from Gulf of Kutch pelagic sediment metagenomes.</title>
        <authorList>
            <person name="Chandrashekar M."/>
            <person name="Mahajan M.S."/>
            <person name="Dave K.J."/>
            <person name="Vatsa P."/>
            <person name="Nathani N.M."/>
        </authorList>
    </citation>
    <scope>NUCLEOTIDE SEQUENCE [LARGE SCALE GENOMIC DNA]</scope>
    <source>
        <strain evidence="9">KS3-K002</strain>
    </source>
</reference>
<evidence type="ECO:0000256" key="6">
    <source>
        <dbReference type="RuleBase" id="RU000716"/>
    </source>
</evidence>
<dbReference type="InterPro" id="IPR000838">
    <property type="entry name" value="RNA_pol_sigma70_ECF_CS"/>
</dbReference>
<dbReference type="PANTHER" id="PTHR43133:SF25">
    <property type="entry name" value="RNA POLYMERASE SIGMA FACTOR RFAY-RELATED"/>
    <property type="match status" value="1"/>
</dbReference>
<feature type="domain" description="RNA polymerase sigma-70 region 2" evidence="7">
    <location>
        <begin position="23"/>
        <end position="90"/>
    </location>
</feature>
<dbReference type="SUPFAM" id="SSF88659">
    <property type="entry name" value="Sigma3 and sigma4 domains of RNA polymerase sigma factors"/>
    <property type="match status" value="1"/>
</dbReference>
<keyword evidence="3 6" id="KW-0731">Sigma factor</keyword>
<evidence type="ECO:0000256" key="4">
    <source>
        <dbReference type="ARBA" id="ARBA00023125"/>
    </source>
</evidence>
<dbReference type="Gene3D" id="1.10.1740.10">
    <property type="match status" value="1"/>
</dbReference>
<dbReference type="CDD" id="cd06171">
    <property type="entry name" value="Sigma70_r4"/>
    <property type="match status" value="1"/>
</dbReference>
<dbReference type="InterPro" id="IPR039425">
    <property type="entry name" value="RNA_pol_sigma-70-like"/>
</dbReference>
<sequence length="181" mass="20320">MGPTDGDLVQKATAGDLSAFEALVERYYADCLRFAVHSLGDRADAEEVVQDTFVRAYRALERYEDRQRFKAWLFSILANRCRSSGARAQRRRRLLQGYRLEPADAATGPVADPDRGETLRRIHSALGELPAQQREAFLLHHVAGAGYEEMSDITGAGVSALKMRVKRAREQLAELLRDLDE</sequence>
<dbReference type="Pfam" id="PF08281">
    <property type="entry name" value="Sigma70_r4_2"/>
    <property type="match status" value="1"/>
</dbReference>
<evidence type="ECO:0000256" key="3">
    <source>
        <dbReference type="ARBA" id="ARBA00023082"/>
    </source>
</evidence>
<dbReference type="InterPro" id="IPR036388">
    <property type="entry name" value="WH-like_DNA-bd_sf"/>
</dbReference>
<dbReference type="Gene3D" id="1.10.10.10">
    <property type="entry name" value="Winged helix-like DNA-binding domain superfamily/Winged helix DNA-binding domain"/>
    <property type="match status" value="1"/>
</dbReference>
<dbReference type="PROSITE" id="PS01063">
    <property type="entry name" value="SIGMA70_ECF"/>
    <property type="match status" value="1"/>
</dbReference>
<keyword evidence="2 6" id="KW-0805">Transcription regulation</keyword>
<dbReference type="GO" id="GO:0006352">
    <property type="term" value="P:DNA-templated transcription initiation"/>
    <property type="evidence" value="ECO:0007669"/>
    <property type="project" value="InterPro"/>
</dbReference>
<dbReference type="PANTHER" id="PTHR43133">
    <property type="entry name" value="RNA POLYMERASE ECF-TYPE SIGMA FACTO"/>
    <property type="match status" value="1"/>
</dbReference>
<evidence type="ECO:0000256" key="2">
    <source>
        <dbReference type="ARBA" id="ARBA00023015"/>
    </source>
</evidence>
<comment type="similarity">
    <text evidence="1 6">Belongs to the sigma-70 factor family. ECF subfamily.</text>
</comment>
<dbReference type="InterPro" id="IPR007627">
    <property type="entry name" value="RNA_pol_sigma70_r2"/>
</dbReference>
<name>A0AAE5CB41_9BACT</name>
<dbReference type="GO" id="GO:0016987">
    <property type="term" value="F:sigma factor activity"/>
    <property type="evidence" value="ECO:0007669"/>
    <property type="project" value="UniProtKB-KW"/>
</dbReference>
<dbReference type="InterPro" id="IPR013325">
    <property type="entry name" value="RNA_pol_sigma_r2"/>
</dbReference>